<evidence type="ECO:0000313" key="12">
    <source>
        <dbReference type="Proteomes" id="UP001248581"/>
    </source>
</evidence>
<dbReference type="RefSeq" id="WP_348387368.1">
    <property type="nucleotide sequence ID" value="NZ_CP134146.1"/>
</dbReference>
<dbReference type="Gene3D" id="2.160.20.10">
    <property type="entry name" value="Single-stranded right-handed beta-helix, Pectin lyase-like"/>
    <property type="match status" value="2"/>
</dbReference>
<dbReference type="EMBL" id="CP134146">
    <property type="protein sequence ID" value="WNC68211.1"/>
    <property type="molecule type" value="Genomic_DNA"/>
</dbReference>
<evidence type="ECO:0000259" key="9">
    <source>
        <dbReference type="Pfam" id="PF22842"/>
    </source>
</evidence>
<keyword evidence="12" id="KW-1185">Reference proteome</keyword>
<protein>
    <recommendedName>
        <fullName evidence="13">DNRLRE domain-containing protein</fullName>
    </recommendedName>
</protein>
<dbReference type="InterPro" id="IPR053868">
    <property type="entry name" value="Pel9A-like_beta_helix"/>
</dbReference>
<evidence type="ECO:0000259" key="10">
    <source>
        <dbReference type="Pfam" id="PF24517"/>
    </source>
</evidence>
<dbReference type="InterPro" id="IPR055372">
    <property type="entry name" value="CBM96"/>
</dbReference>
<sequence length="1083" mass="116564">MLNKNIKLAKQMLVPILALFAMVFSGSAFTNSIIWEAAANTIDKSQLIEGEVILAQNASSTPSIIISNGGASGTSSYTFTGIDYTDLNFTPTPGVRVTADVSEGAASTGDTNFDDLIKSMADSQVGITSGTQVLTALVDGASYKIQVFYNDQRSTPRTMTYSDNESSANTVDISSAGSGWGQFATGTFTASGTSQSLGHITNGFGNVHINALILTKTSSPLPPVNPHNYYVSPTGDDSNAGTFDNPFATVQKAVDVMTEGDTTYIRGGTYFETVTIDNLQASENYPAIFRNYQDEVVTFTGAQSITDLGSTGWTQHSGNIYKTVLNTDIWQLWVDSEMMIPARWPNANFDDGSIWNEEKRAHGDNTVTSGVLKDDPHSGIDLAASGIDMTGAMAVMNIGSWKAWTREIISHGAGQSSFSFDPVPLHLAKHQTYFIDSKLALLDAAKEWFFDKTTKTLYLWAPDGNVPSGNIQAKTKDYAFDVSNSHSVQLIGLDFFGVAVNFTDSPYTLISDSDFLYPSAAKRMLGSNAAPLRNSIKQASKSTPSYSKVYNTTFKFAEGEAIIMSGLGDVIENSLFEYNDWSASELNALMATVEMGGDNNVFRRNTMRVSGASQAISIRGTGFLGELNDISEFGLLSSDGAAFQMTIPTQPGSELRYNWMYNSDEHGVRFDAPVPATNWGADALAHHNVGWGGLTDLAMVKGVDHQFYNSTGFGSSNNDIVIANDVLEWSGTITRNNIGAISGTRSGYVAPPGQHSNNINSNVTGVNPDDELIDVSQRDFRPKATSPAVDGGMQVAGITGGFVGIAPDIGAYESGELNYWIPGRQLTTASQPIPTDGATLQMRDRQLIWLGGLNGTSYDIYFGDDFNTVQTATATSDVYQGRQTNNIYTPDYGTTGGDRYWRIDTVTSSGTVTGNVWSLSVLAPATGGTTLTINPEHDAWVFEGNTANYGATATLRTRGYQTAGSRLSYLKFNLGDQSQSTITKVTLRVKTKNTPISDLTVWKVADTSWDEATITGSNNPQVGDAITTVNNLQAETWYDIDLSSYIKGGGRWSIALTTTQNSSALDYSSKEGTDPAELIVELE</sequence>
<evidence type="ECO:0000256" key="7">
    <source>
        <dbReference type="ARBA" id="ARBA00023239"/>
    </source>
</evidence>
<organism evidence="11 12">
    <name type="scientific">Thalassotalea nanhaiensis</name>
    <dbReference type="NCBI Taxonomy" id="3065648"/>
    <lineage>
        <taxon>Bacteria</taxon>
        <taxon>Pseudomonadati</taxon>
        <taxon>Pseudomonadota</taxon>
        <taxon>Gammaproteobacteria</taxon>
        <taxon>Alteromonadales</taxon>
        <taxon>Colwelliaceae</taxon>
        <taxon>Thalassotalea</taxon>
    </lineage>
</organism>
<comment type="similarity">
    <text evidence="8">Belongs to the polysaccharide lyase 9 family.</text>
</comment>
<dbReference type="InterPro" id="IPR052052">
    <property type="entry name" value="Polysaccharide_Lyase_9"/>
</dbReference>
<keyword evidence="6" id="KW-0106">Calcium</keyword>
<dbReference type="Pfam" id="PF22842">
    <property type="entry name" value="Pel9A-like_beta_helix"/>
    <property type="match status" value="1"/>
</dbReference>
<dbReference type="InterPro" id="IPR011050">
    <property type="entry name" value="Pectin_lyase_fold/virulence"/>
</dbReference>
<gene>
    <name evidence="11" type="ORF">RI845_17000</name>
</gene>
<evidence type="ECO:0000256" key="3">
    <source>
        <dbReference type="ARBA" id="ARBA00022525"/>
    </source>
</evidence>
<dbReference type="Proteomes" id="UP001248581">
    <property type="component" value="Chromosome"/>
</dbReference>
<evidence type="ECO:0000256" key="6">
    <source>
        <dbReference type="ARBA" id="ARBA00022837"/>
    </source>
</evidence>
<evidence type="ECO:0000256" key="2">
    <source>
        <dbReference type="ARBA" id="ARBA00004613"/>
    </source>
</evidence>
<dbReference type="SUPFAM" id="SSF51126">
    <property type="entry name" value="Pectin lyase-like"/>
    <property type="match status" value="1"/>
</dbReference>
<keyword evidence="4" id="KW-0479">Metal-binding</keyword>
<name>A0ABY9TII9_9GAMM</name>
<accession>A0ABY9TII9</accession>
<comment type="cofactor">
    <cofactor evidence="1">
        <name>Ca(2+)</name>
        <dbReference type="ChEBI" id="CHEBI:29108"/>
    </cofactor>
</comment>
<keyword evidence="5" id="KW-0732">Signal</keyword>
<dbReference type="PANTHER" id="PTHR40088">
    <property type="entry name" value="PECTATE LYASE (EUROFUNG)"/>
    <property type="match status" value="1"/>
</dbReference>
<proteinExistence type="inferred from homology"/>
<keyword evidence="7" id="KW-0456">Lyase</keyword>
<reference evidence="12" key="1">
    <citation type="submission" date="2023-09" db="EMBL/GenBank/DDBJ databases">
        <authorList>
            <person name="Li S."/>
            <person name="Li X."/>
            <person name="Zhang C."/>
            <person name="Zhao Z."/>
        </authorList>
    </citation>
    <scope>NUCLEOTIDE SEQUENCE [LARGE SCALE GENOMIC DNA]</scope>
    <source>
        <strain evidence="12">SQ345</strain>
    </source>
</reference>
<evidence type="ECO:0000256" key="8">
    <source>
        <dbReference type="ARBA" id="ARBA00038263"/>
    </source>
</evidence>
<dbReference type="InterPro" id="IPR012334">
    <property type="entry name" value="Pectin_lyas_fold"/>
</dbReference>
<evidence type="ECO:0000313" key="11">
    <source>
        <dbReference type="EMBL" id="WNC68211.1"/>
    </source>
</evidence>
<feature type="domain" description="Pel9A-like right handed beta-helix region" evidence="9">
    <location>
        <begin position="226"/>
        <end position="271"/>
    </location>
</feature>
<keyword evidence="3" id="KW-0964">Secreted</keyword>
<evidence type="ECO:0000256" key="1">
    <source>
        <dbReference type="ARBA" id="ARBA00001913"/>
    </source>
</evidence>
<comment type="subcellular location">
    <subcellularLocation>
        <location evidence="2">Secreted</location>
    </subcellularLocation>
</comment>
<feature type="domain" description="Carbohydrate-binding module family 96" evidence="10">
    <location>
        <begin position="930"/>
        <end position="1080"/>
    </location>
</feature>
<evidence type="ECO:0008006" key="13">
    <source>
        <dbReference type="Google" id="ProtNLM"/>
    </source>
</evidence>
<dbReference type="PANTHER" id="PTHR40088:SF1">
    <property type="entry name" value="PECTATE LYASE PEL9"/>
    <property type="match status" value="1"/>
</dbReference>
<evidence type="ECO:0000256" key="4">
    <source>
        <dbReference type="ARBA" id="ARBA00022723"/>
    </source>
</evidence>
<evidence type="ECO:0000256" key="5">
    <source>
        <dbReference type="ARBA" id="ARBA00022729"/>
    </source>
</evidence>
<dbReference type="Pfam" id="PF24517">
    <property type="entry name" value="CBM96"/>
    <property type="match status" value="1"/>
</dbReference>